<reference evidence="2" key="1">
    <citation type="journal article" date="2019" name="Int. J. Syst. Evol. Microbiol.">
        <title>The Global Catalogue of Microorganisms (GCM) 10K type strain sequencing project: providing services to taxonomists for standard genome sequencing and annotation.</title>
        <authorList>
            <consortium name="The Broad Institute Genomics Platform"/>
            <consortium name="The Broad Institute Genome Sequencing Center for Infectious Disease"/>
            <person name="Wu L."/>
            <person name="Ma J."/>
        </authorList>
    </citation>
    <scope>NUCLEOTIDE SEQUENCE [LARGE SCALE GENOMIC DNA]</scope>
    <source>
        <strain evidence="2">CGMCC 4.7676</strain>
    </source>
</reference>
<evidence type="ECO:0000313" key="2">
    <source>
        <dbReference type="Proteomes" id="UP001595645"/>
    </source>
</evidence>
<name>A0ABV7NRW5_9PSEU</name>
<organism evidence="1 2">
    <name type="scientific">Amycolatopsis speibonae</name>
    <dbReference type="NCBI Taxonomy" id="1450224"/>
    <lineage>
        <taxon>Bacteria</taxon>
        <taxon>Bacillati</taxon>
        <taxon>Actinomycetota</taxon>
        <taxon>Actinomycetes</taxon>
        <taxon>Pseudonocardiales</taxon>
        <taxon>Pseudonocardiaceae</taxon>
        <taxon>Amycolatopsis</taxon>
    </lineage>
</organism>
<sequence>MDTEEQLWRQIRVTDRMWEGAGQIAALEKVTRRVDALGLAGHRYEARVRLATAYVLGGEPAKAFEPLSWCLAGGDPDLRPVFDYLAVAFTEDPSVPLADTLTALDEGERLFGPMPDNRLIVASHLGADADVRYEAPPESSRCAQCDTGLRIDHLLRIGHFEEAAGLFSDEDYCSRQPHAMRAALMLPFVRLGRLDDAVEAFRQSYSAFWDKQAELGSLARHVEFCARTGNHAAALKLVDRHGGWRSTPSAEMDFHAAAALATGPASGHTSRALEIAARFDARNGNSAQSDRIRALLAAEQVRDSLDLCAALLPRTKRIGSRIVIYPETVEELASRAERNADDPEFAATMWDRFDELLPNPEGVLLARRLAGSGDLVRAADLFGSLGDEVRRQAVLSRITPTAVSEPVSEPQACVDRMATLSLALDPLPALTFAREAVDRFQSEFDYVSAARVRLMAVWILAFTGDSKAAFDLSSECDAVGGNHEVQAEMLYTHGKLSQALGDLDEATFRLLMAAESFESAGNTAALGWVRADLAELFLTLERFEDAADAAEAAVALAPASLRARELQERAYRLRV</sequence>
<dbReference type="Proteomes" id="UP001595645">
    <property type="component" value="Unassembled WGS sequence"/>
</dbReference>
<evidence type="ECO:0000313" key="1">
    <source>
        <dbReference type="EMBL" id="MFC3448887.1"/>
    </source>
</evidence>
<dbReference type="SUPFAM" id="SSF48452">
    <property type="entry name" value="TPR-like"/>
    <property type="match status" value="1"/>
</dbReference>
<comment type="caution">
    <text evidence="1">The sequence shown here is derived from an EMBL/GenBank/DDBJ whole genome shotgun (WGS) entry which is preliminary data.</text>
</comment>
<keyword evidence="2" id="KW-1185">Reference proteome</keyword>
<dbReference type="Gene3D" id="1.25.40.10">
    <property type="entry name" value="Tetratricopeptide repeat domain"/>
    <property type="match status" value="1"/>
</dbReference>
<protein>
    <recommendedName>
        <fullName evidence="3">Tetratricopeptide repeat protein</fullName>
    </recommendedName>
</protein>
<gene>
    <name evidence="1" type="ORF">ACFOSH_05530</name>
</gene>
<accession>A0ABV7NRW5</accession>
<dbReference type="EMBL" id="JBHRWK010000011">
    <property type="protein sequence ID" value="MFC3448887.1"/>
    <property type="molecule type" value="Genomic_DNA"/>
</dbReference>
<dbReference type="InterPro" id="IPR011990">
    <property type="entry name" value="TPR-like_helical_dom_sf"/>
</dbReference>
<proteinExistence type="predicted"/>
<evidence type="ECO:0008006" key="3">
    <source>
        <dbReference type="Google" id="ProtNLM"/>
    </source>
</evidence>
<dbReference type="RefSeq" id="WP_378237577.1">
    <property type="nucleotide sequence ID" value="NZ_JBHRWK010000011.1"/>
</dbReference>